<dbReference type="EMBL" id="JQDR03007483">
    <property type="protein sequence ID" value="KAA0198529.1"/>
    <property type="molecule type" value="Genomic_DNA"/>
</dbReference>
<dbReference type="OrthoDB" id="19656at2759"/>
<dbReference type="AlphaFoldDB" id="A0A6A0H5H8"/>
<evidence type="ECO:0000256" key="5">
    <source>
        <dbReference type="ARBA" id="ARBA00022692"/>
    </source>
</evidence>
<evidence type="ECO:0000256" key="1">
    <source>
        <dbReference type="ARBA" id="ARBA00004374"/>
    </source>
</evidence>
<dbReference type="GO" id="GO:0005741">
    <property type="term" value="C:mitochondrial outer membrane"/>
    <property type="evidence" value="ECO:0007669"/>
    <property type="project" value="UniProtKB-SubCell"/>
</dbReference>
<dbReference type="InterPro" id="IPR027246">
    <property type="entry name" value="Porin_Euk/Tom40"/>
</dbReference>
<keyword evidence="5" id="KW-0812">Transmembrane</keyword>
<organism evidence="10">
    <name type="scientific">Hyalella azteca</name>
    <name type="common">Amphipod</name>
    <dbReference type="NCBI Taxonomy" id="294128"/>
    <lineage>
        <taxon>Eukaryota</taxon>
        <taxon>Metazoa</taxon>
        <taxon>Ecdysozoa</taxon>
        <taxon>Arthropoda</taxon>
        <taxon>Crustacea</taxon>
        <taxon>Multicrustacea</taxon>
        <taxon>Malacostraca</taxon>
        <taxon>Eumalacostraca</taxon>
        <taxon>Peracarida</taxon>
        <taxon>Amphipoda</taxon>
        <taxon>Senticaudata</taxon>
        <taxon>Talitrida</taxon>
        <taxon>Talitroidea</taxon>
        <taxon>Hyalellidae</taxon>
        <taxon>Hyalella</taxon>
    </lineage>
</organism>
<keyword evidence="4" id="KW-1134">Transmembrane beta strand</keyword>
<dbReference type="Pfam" id="PF01459">
    <property type="entry name" value="Porin_3"/>
    <property type="match status" value="1"/>
</dbReference>
<reference evidence="10" key="3">
    <citation type="submission" date="2019-06" db="EMBL/GenBank/DDBJ databases">
        <authorList>
            <person name="Poynton C."/>
            <person name="Hasenbein S."/>
            <person name="Benoit J.B."/>
            <person name="Sepulveda M.S."/>
            <person name="Poelchau M.F."/>
            <person name="Murali S.C."/>
            <person name="Chen S."/>
            <person name="Glastad K.M."/>
            <person name="Werren J.H."/>
            <person name="Vineis J.H."/>
            <person name="Bowen J.L."/>
            <person name="Friedrich M."/>
            <person name="Jones J."/>
            <person name="Robertson H.M."/>
            <person name="Feyereisen R."/>
            <person name="Mechler-Hickson A."/>
            <person name="Mathers N."/>
            <person name="Lee C.E."/>
            <person name="Colbourne J.K."/>
            <person name="Biales A."/>
            <person name="Johnston J.S."/>
            <person name="Wellborn G.A."/>
            <person name="Rosendale A.J."/>
            <person name="Cridge A.G."/>
            <person name="Munoz-Torres M.C."/>
            <person name="Bain P.A."/>
            <person name="Manny A.R."/>
            <person name="Major K.M."/>
            <person name="Lambert F.N."/>
            <person name="Vulpe C.D."/>
            <person name="Tuck P."/>
            <person name="Blalock B.J."/>
            <person name="Lin Y.-Y."/>
            <person name="Smith M.E."/>
            <person name="Ochoa-Acuna H."/>
            <person name="Chen M.-J.M."/>
            <person name="Childers C.P."/>
            <person name="Qu J."/>
            <person name="Dugan S."/>
            <person name="Lee S.L."/>
            <person name="Chao H."/>
            <person name="Dinh H."/>
            <person name="Han Y."/>
            <person name="Doddapaneni H."/>
            <person name="Worley K.C."/>
            <person name="Muzny D.M."/>
            <person name="Gibbs R.A."/>
            <person name="Richards S."/>
        </authorList>
    </citation>
    <scope>NUCLEOTIDE SEQUENCE</scope>
    <source>
        <strain evidence="10">HAZT.00-mixed</strain>
        <tissue evidence="10">Whole organism</tissue>
    </source>
</reference>
<sequence>MGDQVSPTEVYPILVGDIDPSGNLNANIIHQLSPNIRTKFVAQIDGGKWQATQLTTDYKGRTSTSSLTLGNIDVLNGTGLAVAHYLQQVTAKVALGSELAYQYGPQIPGGQIALHSIAARYSGSNFTATGTLGGAGLHLCYHQKCSENLQIATELETSLRMQESVATSGFQVEIPKANCTFRGKIDSNGTVGAVMEKKLTPLPFCLTLSAMHNHPKNKFKLGVGFSIG</sequence>
<keyword evidence="9" id="KW-0472">Membrane</keyword>
<dbReference type="GO" id="GO:0008320">
    <property type="term" value="F:protein transmembrane transporter activity"/>
    <property type="evidence" value="ECO:0007669"/>
    <property type="project" value="InterPro"/>
</dbReference>
<dbReference type="PANTHER" id="PTHR10802">
    <property type="entry name" value="MITOCHONDRIAL IMPORT RECEPTOR SUBUNIT TOM40"/>
    <property type="match status" value="1"/>
</dbReference>
<dbReference type="Proteomes" id="UP000711488">
    <property type="component" value="Unassembled WGS sequence"/>
</dbReference>
<dbReference type="InterPro" id="IPR023614">
    <property type="entry name" value="Porin_dom_sf"/>
</dbReference>
<name>A0A6A0H5H8_HYAAZ</name>
<keyword evidence="8" id="KW-0496">Mitochondrion</keyword>
<dbReference type="GO" id="GO:0030150">
    <property type="term" value="P:protein import into mitochondrial matrix"/>
    <property type="evidence" value="ECO:0007669"/>
    <property type="project" value="InterPro"/>
</dbReference>
<proteinExistence type="inferred from homology"/>
<comment type="subcellular location">
    <subcellularLocation>
        <location evidence="1">Mitochondrion outer membrane</location>
        <topology evidence="1">Multi-pass membrane protein</topology>
    </subcellularLocation>
</comment>
<reference evidence="10" key="1">
    <citation type="submission" date="2014-08" db="EMBL/GenBank/DDBJ databases">
        <authorList>
            <person name="Murali S."/>
            <person name="Richards S."/>
            <person name="Bandaranaike D."/>
            <person name="Bellair M."/>
            <person name="Blankenburg K."/>
            <person name="Chao H."/>
            <person name="Dinh H."/>
            <person name="Doddapaneni H."/>
            <person name="Dugan-Rocha S."/>
            <person name="Elkadiri S."/>
            <person name="Gnanaolivu R."/>
            <person name="Hughes D."/>
            <person name="Lee S."/>
            <person name="Li M."/>
            <person name="Ming W."/>
            <person name="Munidasa M."/>
            <person name="Muniz J."/>
            <person name="Nguyen L."/>
            <person name="Osuji N."/>
            <person name="Pu L.-L."/>
            <person name="Puazo M."/>
            <person name="Skinner E."/>
            <person name="Qu C."/>
            <person name="Quiroz J."/>
            <person name="Raj R."/>
            <person name="Weissenberger G."/>
            <person name="Xin Y."/>
            <person name="Zou X."/>
            <person name="Han Y."/>
            <person name="Worley K."/>
            <person name="Muzny D."/>
            <person name="Gibbs R."/>
        </authorList>
    </citation>
    <scope>NUCLEOTIDE SEQUENCE</scope>
    <source>
        <strain evidence="10">HAZT.00-mixed</strain>
        <tissue evidence="10">Whole organism</tissue>
    </source>
</reference>
<dbReference type="InterPro" id="IPR037930">
    <property type="entry name" value="Tom40"/>
</dbReference>
<reference evidence="10" key="2">
    <citation type="journal article" date="2018" name="Environ. Sci. Technol.">
        <title>The Toxicogenome of Hyalella azteca: A Model for Sediment Ecotoxicology and Evolutionary Toxicology.</title>
        <authorList>
            <person name="Poynton H.C."/>
            <person name="Hasenbein S."/>
            <person name="Benoit J.B."/>
            <person name="Sepulveda M.S."/>
            <person name="Poelchau M.F."/>
            <person name="Hughes D.S.T."/>
            <person name="Murali S.C."/>
            <person name="Chen S."/>
            <person name="Glastad K.M."/>
            <person name="Goodisman M.A.D."/>
            <person name="Werren J.H."/>
            <person name="Vineis J.H."/>
            <person name="Bowen J.L."/>
            <person name="Friedrich M."/>
            <person name="Jones J."/>
            <person name="Robertson H.M."/>
            <person name="Feyereisen R."/>
            <person name="Mechler-Hickson A."/>
            <person name="Mathers N."/>
            <person name="Lee C.E."/>
            <person name="Colbourne J.K."/>
            <person name="Biales A."/>
            <person name="Johnston J.S."/>
            <person name="Wellborn G.A."/>
            <person name="Rosendale A.J."/>
            <person name="Cridge A.G."/>
            <person name="Munoz-Torres M.C."/>
            <person name="Bain P.A."/>
            <person name="Manny A.R."/>
            <person name="Major K.M."/>
            <person name="Lambert F.N."/>
            <person name="Vulpe C.D."/>
            <person name="Tuck P."/>
            <person name="Blalock B.J."/>
            <person name="Lin Y.Y."/>
            <person name="Smith M.E."/>
            <person name="Ochoa-Acuna H."/>
            <person name="Chen M.M."/>
            <person name="Childers C.P."/>
            <person name="Qu J."/>
            <person name="Dugan S."/>
            <person name="Lee S.L."/>
            <person name="Chao H."/>
            <person name="Dinh H."/>
            <person name="Han Y."/>
            <person name="Doddapaneni H."/>
            <person name="Worley K.C."/>
            <person name="Muzny D.M."/>
            <person name="Gibbs R.A."/>
            <person name="Richards S."/>
        </authorList>
    </citation>
    <scope>NUCLEOTIDE SEQUENCE</scope>
    <source>
        <strain evidence="10">HAZT.00-mixed</strain>
        <tissue evidence="10">Whole organism</tissue>
    </source>
</reference>
<keyword evidence="6" id="KW-1000">Mitochondrion outer membrane</keyword>
<evidence type="ECO:0000256" key="8">
    <source>
        <dbReference type="ARBA" id="ARBA00023128"/>
    </source>
</evidence>
<evidence type="ECO:0000256" key="2">
    <source>
        <dbReference type="ARBA" id="ARBA00010510"/>
    </source>
</evidence>
<evidence type="ECO:0000256" key="4">
    <source>
        <dbReference type="ARBA" id="ARBA00022452"/>
    </source>
</evidence>
<protein>
    <submittedName>
        <fullName evidence="10">Uncharacterized protein</fullName>
    </submittedName>
</protein>
<gene>
    <name evidence="10" type="ORF">HAZT_HAZT002253</name>
</gene>
<evidence type="ECO:0000256" key="7">
    <source>
        <dbReference type="ARBA" id="ARBA00022927"/>
    </source>
</evidence>
<comment type="caution">
    <text evidence="10">The sequence shown here is derived from an EMBL/GenBank/DDBJ whole genome shotgun (WGS) entry which is preliminary data.</text>
</comment>
<evidence type="ECO:0000256" key="6">
    <source>
        <dbReference type="ARBA" id="ARBA00022787"/>
    </source>
</evidence>
<keyword evidence="7" id="KW-0653">Protein transport</keyword>
<evidence type="ECO:0000256" key="9">
    <source>
        <dbReference type="ARBA" id="ARBA00023136"/>
    </source>
</evidence>
<dbReference type="Gene3D" id="2.40.160.10">
    <property type="entry name" value="Porin"/>
    <property type="match status" value="1"/>
</dbReference>
<keyword evidence="3" id="KW-0813">Transport</keyword>
<evidence type="ECO:0000256" key="3">
    <source>
        <dbReference type="ARBA" id="ARBA00022448"/>
    </source>
</evidence>
<evidence type="ECO:0000313" key="10">
    <source>
        <dbReference type="EMBL" id="KAA0198529.1"/>
    </source>
</evidence>
<dbReference type="CDD" id="cd07305">
    <property type="entry name" value="Porin3_Tom40"/>
    <property type="match status" value="1"/>
</dbReference>
<comment type="similarity">
    <text evidence="2">Belongs to the Tom40 family.</text>
</comment>
<accession>A0A6A0H5H8</accession>